<evidence type="ECO:0000256" key="3">
    <source>
        <dbReference type="ARBA" id="ARBA00022475"/>
    </source>
</evidence>
<dbReference type="InterPro" id="IPR003439">
    <property type="entry name" value="ABC_transporter-like_ATP-bd"/>
</dbReference>
<keyword evidence="5" id="KW-0547">Nucleotide-binding</keyword>
<feature type="transmembrane region" description="Helical" evidence="10">
    <location>
        <begin position="381"/>
        <end position="405"/>
    </location>
</feature>
<dbReference type="Pfam" id="PF02653">
    <property type="entry name" value="BPD_transp_2"/>
    <property type="match status" value="2"/>
</dbReference>
<evidence type="ECO:0000313" key="12">
    <source>
        <dbReference type="EMBL" id="CUU59812.1"/>
    </source>
</evidence>
<feature type="transmembrane region" description="Helical" evidence="10">
    <location>
        <begin position="552"/>
        <end position="581"/>
    </location>
</feature>
<comment type="subcellular location">
    <subcellularLocation>
        <location evidence="1">Cell membrane</location>
        <topology evidence="1">Multi-pass membrane protein</topology>
    </subcellularLocation>
</comment>
<evidence type="ECO:0000256" key="10">
    <source>
        <dbReference type="SAM" id="Phobius"/>
    </source>
</evidence>
<feature type="transmembrane region" description="Helical" evidence="10">
    <location>
        <begin position="412"/>
        <end position="431"/>
    </location>
</feature>
<keyword evidence="8 10" id="KW-0472">Membrane</keyword>
<evidence type="ECO:0000256" key="8">
    <source>
        <dbReference type="ARBA" id="ARBA00023136"/>
    </source>
</evidence>
<sequence length="897" mass="91977">MDPRTILQFALLGLGVGGVYAVSAVGIVAIHRGSRTINFAHGGIALWGALLFYWMRDSHDVPSIPAAVLTLLAAAVFGAGVYLLVIRFVRHRTQLSRMVATLGLLGLLIGLAHTVFENAPRVPDSAFPSGGVDVFDQKIPYERIIIFLIAVVVVLGLAAWSASARLPLMTRAMAEHESAAQALGASPHLLGSLNWALGSALAAASGILVAPIVGQFDTAMLQVMAFALAAALLGRFDSFGLALAGGAALGVGESVVTHLVAEHVPSQFQLGWPQTVPFVAVMAILVLRRDGASNRLPAVPAAPVAAGLFRPVPAVIALAGAVAVLLFGSAQWQDAAILSVVFGILVLSLVVLIGYANQISLAQMTVAGLGAYAAVRLDLDIHLPFVLAPVAGAVVGAVAGLVVGLPALRVRGINLAILTMGLAVAVSGVLFDSTHYTGGIAGSQPHPPTLFGLDVDAARHPDRYGLVALFWLVVAAGVVVAVRRSGLGRRLLVVRTNERAAASVGISVARAKLSAFVISSAMAGAAGVLLGFRSSSVTFTQFSFLESINLVSLAVIAGVTAVSGGLLGGVLAFGGLVYLVIAKLHIGFITDNYATIFGAALVVTVLLHENGVAWRRSFQHDPAPIPPGEQPARAGTALVAADVSVRFGGVAAVSDVSLRALPGTVTGLVGPNGAGKTTLLDAIGGFAATSGGQVLLGDRTLGADGADARARGGLGRVFQAGELFEDLTVAQNLRVAAENAGGTDGRLTAPARAALERFGLTEDLPRLPTELPMAKRRLVGIVRALASNPAVVLLDEPGAGLSITEISQLAAHLRDLAHDCGLTVLVVDHDMALVMSACDRIVVLHQGRVLAEGTPEEIQADATVREAYLGDPTDPASVDPAPADTAPVDPVPDPSLA</sequence>
<feature type="transmembrane region" description="Helical" evidence="10">
    <location>
        <begin position="6"/>
        <end position="30"/>
    </location>
</feature>
<dbReference type="GO" id="GO:0016887">
    <property type="term" value="F:ATP hydrolysis activity"/>
    <property type="evidence" value="ECO:0007669"/>
    <property type="project" value="InterPro"/>
</dbReference>
<evidence type="ECO:0000256" key="9">
    <source>
        <dbReference type="SAM" id="MobiDB-lite"/>
    </source>
</evidence>
<reference evidence="13" key="1">
    <citation type="submission" date="2015-11" db="EMBL/GenBank/DDBJ databases">
        <authorList>
            <person name="Varghese N."/>
        </authorList>
    </citation>
    <scope>NUCLEOTIDE SEQUENCE [LARGE SCALE GENOMIC DNA]</scope>
    <source>
        <strain evidence="13">DSM 45899</strain>
    </source>
</reference>
<dbReference type="PANTHER" id="PTHR45772:SF3">
    <property type="entry name" value="ABC TRANSPORTER ATP-BINDING PROTEIN"/>
    <property type="match status" value="1"/>
</dbReference>
<proteinExistence type="predicted"/>
<evidence type="ECO:0000256" key="6">
    <source>
        <dbReference type="ARBA" id="ARBA00022840"/>
    </source>
</evidence>
<dbReference type="SUPFAM" id="SSF52540">
    <property type="entry name" value="P-loop containing nucleoside triphosphate hydrolases"/>
    <property type="match status" value="1"/>
</dbReference>
<feature type="transmembrane region" description="Helical" evidence="10">
    <location>
        <begin position="267"/>
        <end position="287"/>
    </location>
</feature>
<keyword evidence="13" id="KW-1185">Reference proteome</keyword>
<organism evidence="12 13">
    <name type="scientific">Parafrankia irregularis</name>
    <dbReference type="NCBI Taxonomy" id="795642"/>
    <lineage>
        <taxon>Bacteria</taxon>
        <taxon>Bacillati</taxon>
        <taxon>Actinomycetota</taxon>
        <taxon>Actinomycetes</taxon>
        <taxon>Frankiales</taxon>
        <taxon>Frankiaceae</taxon>
        <taxon>Parafrankia</taxon>
    </lineage>
</organism>
<keyword evidence="7 10" id="KW-1133">Transmembrane helix</keyword>
<dbReference type="GO" id="GO:0015658">
    <property type="term" value="F:branched-chain amino acid transmembrane transporter activity"/>
    <property type="evidence" value="ECO:0007669"/>
    <property type="project" value="InterPro"/>
</dbReference>
<dbReference type="Proteomes" id="UP000198802">
    <property type="component" value="Unassembled WGS sequence"/>
</dbReference>
<evidence type="ECO:0000313" key="13">
    <source>
        <dbReference type="Proteomes" id="UP000198802"/>
    </source>
</evidence>
<evidence type="ECO:0000256" key="5">
    <source>
        <dbReference type="ARBA" id="ARBA00022741"/>
    </source>
</evidence>
<dbReference type="Pfam" id="PF00005">
    <property type="entry name" value="ABC_tran"/>
    <property type="match status" value="1"/>
</dbReference>
<dbReference type="AlphaFoldDB" id="A0A0S4QWS0"/>
<feature type="transmembrane region" description="Helical" evidence="10">
    <location>
        <begin position="464"/>
        <end position="482"/>
    </location>
</feature>
<name>A0A0S4QWS0_9ACTN</name>
<feature type="region of interest" description="Disordered" evidence="9">
    <location>
        <begin position="869"/>
        <end position="897"/>
    </location>
</feature>
<dbReference type="InterPro" id="IPR043428">
    <property type="entry name" value="LivM-like"/>
</dbReference>
<dbReference type="GO" id="GO:0005886">
    <property type="term" value="C:plasma membrane"/>
    <property type="evidence" value="ECO:0007669"/>
    <property type="project" value="UniProtKB-SubCell"/>
</dbReference>
<gene>
    <name evidence="12" type="ORF">Ga0074812_13217</name>
</gene>
<dbReference type="CDD" id="cd06581">
    <property type="entry name" value="TM_PBP1_LivM_like"/>
    <property type="match status" value="1"/>
</dbReference>
<feature type="transmembrane region" description="Helical" evidence="10">
    <location>
        <begin position="144"/>
        <end position="168"/>
    </location>
</feature>
<dbReference type="InterPro" id="IPR027417">
    <property type="entry name" value="P-loop_NTPase"/>
</dbReference>
<dbReference type="Gene3D" id="3.40.50.300">
    <property type="entry name" value="P-loop containing nucleotide triphosphate hydrolases"/>
    <property type="match status" value="1"/>
</dbReference>
<dbReference type="InterPro" id="IPR003593">
    <property type="entry name" value="AAA+_ATPase"/>
</dbReference>
<feature type="transmembrane region" description="Helical" evidence="10">
    <location>
        <begin position="189"/>
        <end position="213"/>
    </location>
</feature>
<dbReference type="InterPro" id="IPR001851">
    <property type="entry name" value="ABC_transp_permease"/>
</dbReference>
<feature type="transmembrane region" description="Helical" evidence="10">
    <location>
        <begin position="98"/>
        <end position="116"/>
    </location>
</feature>
<evidence type="ECO:0000256" key="4">
    <source>
        <dbReference type="ARBA" id="ARBA00022692"/>
    </source>
</evidence>
<feature type="transmembrane region" description="Helical" evidence="10">
    <location>
        <begin position="308"/>
        <end position="329"/>
    </location>
</feature>
<keyword evidence="6" id="KW-0067">ATP-binding</keyword>
<dbReference type="CDD" id="cd06582">
    <property type="entry name" value="TM_PBP1_LivH_like"/>
    <property type="match status" value="1"/>
</dbReference>
<dbReference type="PANTHER" id="PTHR45772">
    <property type="entry name" value="CONSERVED COMPONENT OF ABC TRANSPORTER FOR NATURAL AMINO ACIDS-RELATED"/>
    <property type="match status" value="1"/>
</dbReference>
<keyword evidence="4 10" id="KW-0812">Transmembrane</keyword>
<feature type="domain" description="ABC transporter" evidence="11">
    <location>
        <begin position="638"/>
        <end position="871"/>
    </location>
</feature>
<keyword evidence="3" id="KW-1003">Cell membrane</keyword>
<dbReference type="SMART" id="SM00382">
    <property type="entry name" value="AAA"/>
    <property type="match status" value="1"/>
</dbReference>
<evidence type="ECO:0000256" key="1">
    <source>
        <dbReference type="ARBA" id="ARBA00004651"/>
    </source>
</evidence>
<accession>A0A0S4QWS0</accession>
<evidence type="ECO:0000259" key="11">
    <source>
        <dbReference type="PROSITE" id="PS50893"/>
    </source>
</evidence>
<dbReference type="RefSeq" id="WP_091284173.1">
    <property type="nucleotide sequence ID" value="NZ_FAOZ01000032.1"/>
</dbReference>
<dbReference type="Pfam" id="PF12399">
    <property type="entry name" value="BCA_ABC_TP_C"/>
    <property type="match status" value="1"/>
</dbReference>
<keyword evidence="2" id="KW-0813">Transport</keyword>
<feature type="transmembrane region" description="Helical" evidence="10">
    <location>
        <begin position="37"/>
        <end position="55"/>
    </location>
</feature>
<dbReference type="InterPro" id="IPR032823">
    <property type="entry name" value="BCA_ABC_TP_C"/>
</dbReference>
<feature type="transmembrane region" description="Helical" evidence="10">
    <location>
        <begin position="241"/>
        <end position="261"/>
    </location>
</feature>
<feature type="transmembrane region" description="Helical" evidence="10">
    <location>
        <begin position="67"/>
        <end position="86"/>
    </location>
</feature>
<feature type="compositionally biased region" description="Low complexity" evidence="9">
    <location>
        <begin position="871"/>
        <end position="888"/>
    </location>
</feature>
<dbReference type="GO" id="GO:0005524">
    <property type="term" value="F:ATP binding"/>
    <property type="evidence" value="ECO:0007669"/>
    <property type="project" value="UniProtKB-KW"/>
</dbReference>
<evidence type="ECO:0000256" key="7">
    <source>
        <dbReference type="ARBA" id="ARBA00022989"/>
    </source>
</evidence>
<feature type="transmembrane region" description="Helical" evidence="10">
    <location>
        <begin position="513"/>
        <end position="532"/>
    </location>
</feature>
<feature type="transmembrane region" description="Helical" evidence="10">
    <location>
        <begin position="593"/>
        <end position="614"/>
    </location>
</feature>
<feature type="transmembrane region" description="Helical" evidence="10">
    <location>
        <begin position="335"/>
        <end position="352"/>
    </location>
</feature>
<protein>
    <submittedName>
        <fullName evidence="12">Sulfate-transporting ATPase</fullName>
    </submittedName>
</protein>
<evidence type="ECO:0000256" key="2">
    <source>
        <dbReference type="ARBA" id="ARBA00022448"/>
    </source>
</evidence>
<dbReference type="InterPro" id="IPR051120">
    <property type="entry name" value="ABC_AA/LPS_Transport"/>
</dbReference>
<dbReference type="PROSITE" id="PS50893">
    <property type="entry name" value="ABC_TRANSPORTER_2"/>
    <property type="match status" value="1"/>
</dbReference>
<dbReference type="EMBL" id="FAOZ01000032">
    <property type="protein sequence ID" value="CUU59812.1"/>
    <property type="molecule type" value="Genomic_DNA"/>
</dbReference>